<name>A0ABR4Q9X5_9CEST</name>
<dbReference type="InterPro" id="IPR027417">
    <property type="entry name" value="P-loop_NTPase"/>
</dbReference>
<dbReference type="SMART" id="SM00175">
    <property type="entry name" value="RAB"/>
    <property type="match status" value="1"/>
</dbReference>
<comment type="caution">
    <text evidence="3">The sequence shown here is derived from an EMBL/GenBank/DDBJ whole genome shotgun (WGS) entry which is preliminary data.</text>
</comment>
<keyword evidence="2" id="KW-0342">GTP-binding</keyword>
<dbReference type="Proteomes" id="UP001651158">
    <property type="component" value="Unassembled WGS sequence"/>
</dbReference>
<dbReference type="SUPFAM" id="SSF52540">
    <property type="entry name" value="P-loop containing nucleoside triphosphate hydrolases"/>
    <property type="match status" value="1"/>
</dbReference>
<keyword evidence="1" id="KW-0547">Nucleotide-binding</keyword>
<evidence type="ECO:0000256" key="1">
    <source>
        <dbReference type="ARBA" id="ARBA00022741"/>
    </source>
</evidence>
<sequence>MFAAYRCVKMGNITDAGGRFRTGSEPQRVVMLGLDAAGKSTILCSMNLGNDTTVKPTIGFNVEEVHVPGTRVSFVVWDLGGQESLRVIWRQYLQGISGLVFVVDSADVSRIEEARSCLHALIRDPHLAGVPIALVANKQDLTDSLSVSQVEELLDMGRLSPLRNPYIVRPTIALSGVGVTQLFIDFAKLVRLQEKRWAAYNRRNSTVSSASDESGIRRSWKARLSAHVPHIFRRSVLAGLKAKRKKKRKADHVC</sequence>
<proteinExistence type="predicted"/>
<evidence type="ECO:0000256" key="2">
    <source>
        <dbReference type="ARBA" id="ARBA00023134"/>
    </source>
</evidence>
<dbReference type="Pfam" id="PF00025">
    <property type="entry name" value="Arf"/>
    <property type="match status" value="1"/>
</dbReference>
<gene>
    <name evidence="3" type="ORF">TcWFU_008743</name>
</gene>
<dbReference type="PROSITE" id="PS51417">
    <property type="entry name" value="ARF"/>
    <property type="match status" value="1"/>
</dbReference>
<dbReference type="CDD" id="cd00878">
    <property type="entry name" value="Arf_Arl"/>
    <property type="match status" value="1"/>
</dbReference>
<dbReference type="InterPro" id="IPR006689">
    <property type="entry name" value="Small_GTPase_ARF/SAR"/>
</dbReference>
<dbReference type="SMART" id="SM00178">
    <property type="entry name" value="SAR"/>
    <property type="match status" value="1"/>
</dbReference>
<evidence type="ECO:0000313" key="3">
    <source>
        <dbReference type="EMBL" id="KAL5106402.1"/>
    </source>
</evidence>
<dbReference type="SMART" id="SM00173">
    <property type="entry name" value="RAS"/>
    <property type="match status" value="1"/>
</dbReference>
<reference evidence="3 4" key="1">
    <citation type="journal article" date="2022" name="Front. Cell. Infect. Microbiol.">
        <title>The Genomes of Two Strains of Taenia crassiceps the Animal Model for the Study of Human Cysticercosis.</title>
        <authorList>
            <person name="Bobes R.J."/>
            <person name="Estrada K."/>
            <person name="Rios-Valencia D.G."/>
            <person name="Calderon-Gallegos A."/>
            <person name="de la Torre P."/>
            <person name="Carrero J.C."/>
            <person name="Sanchez-Flores A."/>
            <person name="Laclette J.P."/>
        </authorList>
    </citation>
    <scope>NUCLEOTIDE SEQUENCE [LARGE SCALE GENOMIC DNA]</scope>
    <source>
        <strain evidence="3">WFUcys</strain>
    </source>
</reference>
<dbReference type="InterPro" id="IPR024156">
    <property type="entry name" value="Small_GTPase_ARF"/>
</dbReference>
<dbReference type="EMBL" id="JAKROA010000006">
    <property type="protein sequence ID" value="KAL5106402.1"/>
    <property type="molecule type" value="Genomic_DNA"/>
</dbReference>
<dbReference type="Gene3D" id="3.40.50.300">
    <property type="entry name" value="P-loop containing nucleotide triphosphate hydrolases"/>
    <property type="match status" value="1"/>
</dbReference>
<accession>A0ABR4Q9X5</accession>
<keyword evidence="4" id="KW-1185">Reference proteome</keyword>
<evidence type="ECO:0000313" key="4">
    <source>
        <dbReference type="Proteomes" id="UP001651158"/>
    </source>
</evidence>
<dbReference type="InterPro" id="IPR005225">
    <property type="entry name" value="Small_GTP-bd"/>
</dbReference>
<protein>
    <submittedName>
        <fullName evidence="3">ADP-ribosylation factor 6</fullName>
    </submittedName>
</protein>
<dbReference type="NCBIfam" id="TIGR00231">
    <property type="entry name" value="small_GTP"/>
    <property type="match status" value="1"/>
</dbReference>
<dbReference type="PANTHER" id="PTHR11711">
    <property type="entry name" value="ADP RIBOSYLATION FACTOR-RELATED"/>
    <property type="match status" value="1"/>
</dbReference>
<organism evidence="3 4">
    <name type="scientific">Taenia crassiceps</name>
    <dbReference type="NCBI Taxonomy" id="6207"/>
    <lineage>
        <taxon>Eukaryota</taxon>
        <taxon>Metazoa</taxon>
        <taxon>Spiralia</taxon>
        <taxon>Lophotrochozoa</taxon>
        <taxon>Platyhelminthes</taxon>
        <taxon>Cestoda</taxon>
        <taxon>Eucestoda</taxon>
        <taxon>Cyclophyllidea</taxon>
        <taxon>Taeniidae</taxon>
        <taxon>Taenia</taxon>
    </lineage>
</organism>
<dbReference type="SMART" id="SM00177">
    <property type="entry name" value="ARF"/>
    <property type="match status" value="1"/>
</dbReference>
<dbReference type="PRINTS" id="PR00449">
    <property type="entry name" value="RASTRNSFRMNG"/>
</dbReference>